<evidence type="ECO:0000313" key="1">
    <source>
        <dbReference type="EMBL" id="OZI25862.1"/>
    </source>
</evidence>
<dbReference type="RefSeq" id="WP_094844996.1">
    <property type="nucleotide sequence ID" value="NZ_NEVJ01000001.1"/>
</dbReference>
<dbReference type="InterPro" id="IPR009241">
    <property type="entry name" value="HigB-like"/>
</dbReference>
<organism evidence="1 2">
    <name type="scientific">Bordetella genomosp. 9</name>
    <dbReference type="NCBI Taxonomy" id="1416803"/>
    <lineage>
        <taxon>Bacteria</taxon>
        <taxon>Pseudomonadati</taxon>
        <taxon>Pseudomonadota</taxon>
        <taxon>Betaproteobacteria</taxon>
        <taxon>Burkholderiales</taxon>
        <taxon>Alcaligenaceae</taxon>
        <taxon>Bordetella</taxon>
    </lineage>
</organism>
<dbReference type="AlphaFoldDB" id="A0A261RME3"/>
<dbReference type="OrthoDB" id="330810at2"/>
<name>A0A261RME3_9BORD</name>
<sequence length="121" mass="13966">MRWEVEYTDEFEEWWCSLKEGEQDSLIASVRLLETCGPSLGFPHSTAIKGSRHGRMRELRTQHCGRPLRTLYAFDTRRCAILLIGGDKTGDDRWYAEHIPIADSLYDDHLQQLVKEGLIDG</sequence>
<keyword evidence="2" id="KW-1185">Reference proteome</keyword>
<accession>A0A261RME3</accession>
<proteinExistence type="predicted"/>
<gene>
    <name evidence="1" type="ORF">CAL26_00390</name>
</gene>
<reference evidence="1" key="1">
    <citation type="submission" date="2017-05" db="EMBL/GenBank/DDBJ databases">
        <title>Complete and WGS of Bordetella genogroups.</title>
        <authorList>
            <person name="Spilker T."/>
            <person name="Lipuma J."/>
        </authorList>
    </citation>
    <scope>NUCLEOTIDE SEQUENCE</scope>
    <source>
        <strain evidence="1">AU21707</strain>
    </source>
</reference>
<comment type="caution">
    <text evidence="1">The sequence shown here is derived from an EMBL/GenBank/DDBJ whole genome shotgun (WGS) entry which is preliminary data.</text>
</comment>
<dbReference type="EMBL" id="NEVJ01000001">
    <property type="protein sequence ID" value="OZI25862.1"/>
    <property type="molecule type" value="Genomic_DNA"/>
</dbReference>
<protein>
    <submittedName>
        <fullName evidence="1">Addiction module toxin RelE</fullName>
    </submittedName>
</protein>
<dbReference type="Pfam" id="PF05973">
    <property type="entry name" value="Gp49"/>
    <property type="match status" value="1"/>
</dbReference>
<evidence type="ECO:0000313" key="2">
    <source>
        <dbReference type="Proteomes" id="UP000216857"/>
    </source>
</evidence>
<dbReference type="Proteomes" id="UP000216857">
    <property type="component" value="Unassembled WGS sequence"/>
</dbReference>